<dbReference type="EMBL" id="BMAT01012840">
    <property type="protein sequence ID" value="GFS00256.1"/>
    <property type="molecule type" value="Genomic_DNA"/>
</dbReference>
<gene>
    <name evidence="2" type="ORF">ElyMa_006394500</name>
</gene>
<proteinExistence type="predicted"/>
<organism evidence="2 3">
    <name type="scientific">Elysia marginata</name>
    <dbReference type="NCBI Taxonomy" id="1093978"/>
    <lineage>
        <taxon>Eukaryota</taxon>
        <taxon>Metazoa</taxon>
        <taxon>Spiralia</taxon>
        <taxon>Lophotrochozoa</taxon>
        <taxon>Mollusca</taxon>
        <taxon>Gastropoda</taxon>
        <taxon>Heterobranchia</taxon>
        <taxon>Euthyneura</taxon>
        <taxon>Panpulmonata</taxon>
        <taxon>Sacoglossa</taxon>
        <taxon>Placobranchoidea</taxon>
        <taxon>Plakobranchidae</taxon>
        <taxon>Elysia</taxon>
    </lineage>
</organism>
<dbReference type="Proteomes" id="UP000762676">
    <property type="component" value="Unassembled WGS sequence"/>
</dbReference>
<dbReference type="Gene3D" id="2.60.40.10">
    <property type="entry name" value="Immunoglobulins"/>
    <property type="match status" value="1"/>
</dbReference>
<dbReference type="AlphaFoldDB" id="A0AAV4HRZ0"/>
<name>A0AAV4HRZ0_9GAST</name>
<evidence type="ECO:0000259" key="1">
    <source>
        <dbReference type="PROSITE" id="PS50835"/>
    </source>
</evidence>
<reference evidence="2 3" key="1">
    <citation type="journal article" date="2021" name="Elife">
        <title>Chloroplast acquisition without the gene transfer in kleptoplastic sea slugs, Plakobranchus ocellatus.</title>
        <authorList>
            <person name="Maeda T."/>
            <person name="Takahashi S."/>
            <person name="Yoshida T."/>
            <person name="Shimamura S."/>
            <person name="Takaki Y."/>
            <person name="Nagai Y."/>
            <person name="Toyoda A."/>
            <person name="Suzuki Y."/>
            <person name="Arimoto A."/>
            <person name="Ishii H."/>
            <person name="Satoh N."/>
            <person name="Nishiyama T."/>
            <person name="Hasebe M."/>
            <person name="Maruyama T."/>
            <person name="Minagawa J."/>
            <person name="Obokata J."/>
            <person name="Shigenobu S."/>
        </authorList>
    </citation>
    <scope>NUCLEOTIDE SEQUENCE [LARGE SCALE GENOMIC DNA]</scope>
</reference>
<feature type="domain" description="Ig-like" evidence="1">
    <location>
        <begin position="103"/>
        <end position="175"/>
    </location>
</feature>
<dbReference type="InterPro" id="IPR013783">
    <property type="entry name" value="Ig-like_fold"/>
</dbReference>
<dbReference type="PROSITE" id="PS50835">
    <property type="entry name" value="IG_LIKE"/>
    <property type="match status" value="1"/>
</dbReference>
<evidence type="ECO:0000313" key="2">
    <source>
        <dbReference type="EMBL" id="GFS00256.1"/>
    </source>
</evidence>
<sequence length="175" mass="20093">MYDSNLGLIDALAPTAFPLREAWLIPCCHYASKKEGVLWRNFGAVWIFPIQQASRLESLSKDLRHETSSLRCVVVTWYKLCFYQWQGAYGTSNSDPAQWKMGPNITYHSPTTLFFEIENEVFTPFVLDCQAVGNPRPTYRWFRQADLESSREEVTSALGERYAVTNGRLKVTQVP</sequence>
<protein>
    <recommendedName>
        <fullName evidence="1">Ig-like domain-containing protein</fullName>
    </recommendedName>
</protein>
<accession>A0AAV4HRZ0</accession>
<comment type="caution">
    <text evidence="2">The sequence shown here is derived from an EMBL/GenBank/DDBJ whole genome shotgun (WGS) entry which is preliminary data.</text>
</comment>
<dbReference type="InterPro" id="IPR007110">
    <property type="entry name" value="Ig-like_dom"/>
</dbReference>
<keyword evidence="3" id="KW-1185">Reference proteome</keyword>
<evidence type="ECO:0000313" key="3">
    <source>
        <dbReference type="Proteomes" id="UP000762676"/>
    </source>
</evidence>